<dbReference type="Gramene" id="KQK93433">
    <property type="protein sequence ID" value="KQK93433"/>
    <property type="gene ID" value="SETIT_027055mg"/>
</dbReference>
<name>K3ZKE9_SETIT</name>
<evidence type="ECO:0000313" key="3">
    <source>
        <dbReference type="Proteomes" id="UP000004995"/>
    </source>
</evidence>
<sequence length="108" mass="12158">MDEEVVVAGRRRDNLVQSAREASTRPLTHFLLAPSWYTSRMHVTTPIAWNFACAVDRNRVASPHLTSCSQMKRLGSSSGAWSPHDSSRSRGDPTRLLLQEFRQEECTG</sequence>
<reference evidence="2" key="2">
    <citation type="submission" date="2018-08" db="UniProtKB">
        <authorList>
            <consortium name="EnsemblPlants"/>
        </authorList>
    </citation>
    <scope>IDENTIFICATION</scope>
    <source>
        <strain evidence="2">Yugu1</strain>
    </source>
</reference>
<keyword evidence="3" id="KW-1185">Reference proteome</keyword>
<organism evidence="2 3">
    <name type="scientific">Setaria italica</name>
    <name type="common">Foxtail millet</name>
    <name type="synonym">Panicum italicum</name>
    <dbReference type="NCBI Taxonomy" id="4555"/>
    <lineage>
        <taxon>Eukaryota</taxon>
        <taxon>Viridiplantae</taxon>
        <taxon>Streptophyta</taxon>
        <taxon>Embryophyta</taxon>
        <taxon>Tracheophyta</taxon>
        <taxon>Spermatophyta</taxon>
        <taxon>Magnoliopsida</taxon>
        <taxon>Liliopsida</taxon>
        <taxon>Poales</taxon>
        <taxon>Poaceae</taxon>
        <taxon>PACMAD clade</taxon>
        <taxon>Panicoideae</taxon>
        <taxon>Panicodae</taxon>
        <taxon>Paniceae</taxon>
        <taxon>Cenchrinae</taxon>
        <taxon>Setaria</taxon>
    </lineage>
</organism>
<dbReference type="AlphaFoldDB" id="K3ZKE9"/>
<dbReference type="InParanoid" id="K3ZKE9"/>
<proteinExistence type="predicted"/>
<dbReference type="EMBL" id="AGNK02004608">
    <property type="status" value="NOT_ANNOTATED_CDS"/>
    <property type="molecule type" value="Genomic_DNA"/>
</dbReference>
<accession>K3ZKE9</accession>
<evidence type="ECO:0000256" key="1">
    <source>
        <dbReference type="SAM" id="MobiDB-lite"/>
    </source>
</evidence>
<protein>
    <submittedName>
        <fullName evidence="2">Uncharacterized protein</fullName>
    </submittedName>
</protein>
<dbReference type="HOGENOM" id="CLU_2201618_0_0_1"/>
<evidence type="ECO:0000313" key="2">
    <source>
        <dbReference type="EnsemblPlants" id="KQK93433"/>
    </source>
</evidence>
<reference evidence="3" key="1">
    <citation type="journal article" date="2012" name="Nat. Biotechnol.">
        <title>Reference genome sequence of the model plant Setaria.</title>
        <authorList>
            <person name="Bennetzen J.L."/>
            <person name="Schmutz J."/>
            <person name="Wang H."/>
            <person name="Percifield R."/>
            <person name="Hawkins J."/>
            <person name="Pontaroli A.C."/>
            <person name="Estep M."/>
            <person name="Feng L."/>
            <person name="Vaughn J.N."/>
            <person name="Grimwood J."/>
            <person name="Jenkins J."/>
            <person name="Barry K."/>
            <person name="Lindquist E."/>
            <person name="Hellsten U."/>
            <person name="Deshpande S."/>
            <person name="Wang X."/>
            <person name="Wu X."/>
            <person name="Mitros T."/>
            <person name="Triplett J."/>
            <person name="Yang X."/>
            <person name="Ye C.Y."/>
            <person name="Mauro-Herrera M."/>
            <person name="Wang L."/>
            <person name="Li P."/>
            <person name="Sharma M."/>
            <person name="Sharma R."/>
            <person name="Ronald P.C."/>
            <person name="Panaud O."/>
            <person name="Kellogg E.A."/>
            <person name="Brutnell T.P."/>
            <person name="Doust A.N."/>
            <person name="Tuskan G.A."/>
            <person name="Rokhsar D."/>
            <person name="Devos K.M."/>
        </authorList>
    </citation>
    <scope>NUCLEOTIDE SEQUENCE [LARGE SCALE GENOMIC DNA]</scope>
    <source>
        <strain evidence="3">cv. Yugu1</strain>
    </source>
</reference>
<dbReference type="Proteomes" id="UP000004995">
    <property type="component" value="Unassembled WGS sequence"/>
</dbReference>
<feature type="region of interest" description="Disordered" evidence="1">
    <location>
        <begin position="73"/>
        <end position="94"/>
    </location>
</feature>
<dbReference type="EnsemblPlants" id="KQK93433">
    <property type="protein sequence ID" value="KQK93433"/>
    <property type="gene ID" value="SETIT_027055mg"/>
</dbReference>